<dbReference type="Pfam" id="PF01122">
    <property type="entry name" value="Cobalamin_bind"/>
    <property type="match status" value="1"/>
</dbReference>
<dbReference type="GeneTree" id="ENSGT00530000063370"/>
<dbReference type="GO" id="GO:0015889">
    <property type="term" value="P:cobalamin transport"/>
    <property type="evidence" value="ECO:0007669"/>
    <property type="project" value="Ensembl"/>
</dbReference>
<dbReference type="GO" id="GO:0005902">
    <property type="term" value="C:microvillus"/>
    <property type="evidence" value="ECO:0007669"/>
    <property type="project" value="Ensembl"/>
</dbReference>
<dbReference type="InterPro" id="IPR002157">
    <property type="entry name" value="Cbl-bd_prot"/>
</dbReference>
<feature type="binding site" evidence="7">
    <location>
        <position position="176"/>
    </location>
    <ligand>
        <name>cyanocob(III)alamin</name>
        <dbReference type="ChEBI" id="CHEBI:17439"/>
    </ligand>
</feature>
<sequence length="402" mass="43127">MSLSAVVLLCMFGTVTSEACAVPSAQQWLVTGLQTQLENGVKQQSSPSPSVVMALNLAGGRDSTATKRLIQDIKGIKDMTSGKVALYVLSLQSFCVDPKDVPTAGGRVNVVSALEEKTNEEIKHYYDTGTPKTTNYQLALDILALCVEKSPDAKNAAATLIKIIKGCQSKGCFDVDTAAMVALALSCVHDGMSKGSKMEGAITETLRVITAQILDSQQESGIIGNIYSTGLAMQALSVTTEFYPAGAWKCTKTIDEVLRKMYEGAFTNPEAGSQILPSLVGKTYLDVATLNCFSDPNITVHYTVINQLIGPYFNYSITVKVPKGSVLLAALEAAQHVNPTIFSFQTESTSWGPMVISIHGVNGSSDDKTYWQFLSGEKPLDQGVGSYKPTDNEHIVAKFSTY</sequence>
<evidence type="ECO:0000256" key="2">
    <source>
        <dbReference type="ARBA" id="ARBA00006449"/>
    </source>
</evidence>
<feature type="chain" id="PRO_5025446449" evidence="9">
    <location>
        <begin position="18"/>
        <end position="402"/>
    </location>
</feature>
<evidence type="ECO:0000256" key="8">
    <source>
        <dbReference type="PIRSR" id="PIRSR602157-2"/>
    </source>
</evidence>
<dbReference type="AlphaFoldDB" id="A0A670HNJ6"/>
<keyword evidence="3" id="KW-0171">Cobalt transport</keyword>
<reference evidence="11" key="3">
    <citation type="submission" date="2025-09" db="UniProtKB">
        <authorList>
            <consortium name="Ensembl"/>
        </authorList>
    </citation>
    <scope>IDENTIFICATION</scope>
</reference>
<dbReference type="Proteomes" id="UP000472272">
    <property type="component" value="Chromosome 1"/>
</dbReference>
<keyword evidence="8" id="KW-1015">Disulfide bond</keyword>
<feature type="disulfide bond" evidence="8">
    <location>
        <begin position="146"/>
        <end position="187"/>
    </location>
</feature>
<reference evidence="11 12" key="1">
    <citation type="journal article" date="2019" name="Proc. Natl. Acad. Sci. U.S.A.">
        <title>Regulatory changes in pterin and carotenoid genes underlie balanced color polymorphisms in the wall lizard.</title>
        <authorList>
            <person name="Andrade P."/>
            <person name="Pinho C."/>
            <person name="Perez I de Lanuza G."/>
            <person name="Afonso S."/>
            <person name="Brejcha J."/>
            <person name="Rubin C.J."/>
            <person name="Wallerman O."/>
            <person name="Pereira P."/>
            <person name="Sabatino S.J."/>
            <person name="Bellati A."/>
            <person name="Pellitteri-Rosa D."/>
            <person name="Bosakova Z."/>
            <person name="Bunikis I."/>
            <person name="Carretero M.A."/>
            <person name="Feiner N."/>
            <person name="Marsik P."/>
            <person name="Pauperio F."/>
            <person name="Salvi D."/>
            <person name="Soler L."/>
            <person name="While G.M."/>
            <person name="Uller T."/>
            <person name="Font E."/>
            <person name="Andersson L."/>
            <person name="Carneiro M."/>
        </authorList>
    </citation>
    <scope>NUCLEOTIDE SEQUENCE</scope>
</reference>
<evidence type="ECO:0000259" key="10">
    <source>
        <dbReference type="Pfam" id="PF14478"/>
    </source>
</evidence>
<feature type="binding site" evidence="7">
    <location>
        <position position="225"/>
    </location>
    <ligand>
        <name>cyanocob(III)alamin</name>
        <dbReference type="ChEBI" id="CHEBI:17439"/>
    </ligand>
</feature>
<comment type="similarity">
    <text evidence="2">Belongs to the eukaryotic cobalamin transport proteins family.</text>
</comment>
<evidence type="ECO:0000256" key="6">
    <source>
        <dbReference type="ARBA" id="ARBA00023285"/>
    </source>
</evidence>
<feature type="binding site" evidence="7">
    <location>
        <position position="274"/>
    </location>
    <ligand>
        <name>cyanocob(III)alamin</name>
        <dbReference type="ChEBI" id="CHEBI:17439"/>
    </ligand>
</feature>
<accession>A0A670HNJ6</accession>
<dbReference type="Pfam" id="PF14478">
    <property type="entry name" value="DUF4430"/>
    <property type="match status" value="1"/>
</dbReference>
<keyword evidence="12" id="KW-1185">Reference proteome</keyword>
<evidence type="ECO:0000256" key="9">
    <source>
        <dbReference type="SAM" id="SignalP"/>
    </source>
</evidence>
<dbReference type="GO" id="GO:0005615">
    <property type="term" value="C:extracellular space"/>
    <property type="evidence" value="ECO:0007669"/>
    <property type="project" value="Ensembl"/>
</dbReference>
<keyword evidence="5 9" id="KW-0732">Signal</keyword>
<evidence type="ECO:0000313" key="11">
    <source>
        <dbReference type="Ensembl" id="ENSPMRP00000001091.1"/>
    </source>
</evidence>
<keyword evidence="6 7" id="KW-0170">Cobalt</keyword>
<feature type="disulfide bond" evidence="8">
    <location>
        <begin position="20"/>
        <end position="250"/>
    </location>
</feature>
<dbReference type="GO" id="GO:0006824">
    <property type="term" value="P:cobalt ion transport"/>
    <property type="evidence" value="ECO:0007669"/>
    <property type="project" value="UniProtKB-KW"/>
</dbReference>
<dbReference type="InterPro" id="IPR051588">
    <property type="entry name" value="Cobalamin_Transport"/>
</dbReference>
<dbReference type="InterPro" id="IPR027954">
    <property type="entry name" value="Transcobalamin-like_C"/>
</dbReference>
<dbReference type="PANTHER" id="PTHR10559">
    <property type="entry name" value="TRANSCOBALAMIN-1/GASTRIC INTRINSIC FACTOR"/>
    <property type="match status" value="1"/>
</dbReference>
<feature type="binding site" evidence="7">
    <location>
        <begin position="133"/>
        <end position="137"/>
    </location>
    <ligand>
        <name>cyanocob(III)alamin</name>
        <dbReference type="ChEBI" id="CHEBI:17439"/>
    </ligand>
</feature>
<protein>
    <submittedName>
        <fullName evidence="11">Cobalamin binding intrinsic factor</fullName>
    </submittedName>
</protein>
<evidence type="ECO:0000256" key="3">
    <source>
        <dbReference type="ARBA" id="ARBA00022426"/>
    </source>
</evidence>
<feature type="domain" description="Transcobalamin-like C-terminal" evidence="10">
    <location>
        <begin position="324"/>
        <end position="400"/>
    </location>
</feature>
<dbReference type="Gene3D" id="1.50.10.20">
    <property type="match status" value="1"/>
</dbReference>
<comment type="subcellular location">
    <subcellularLocation>
        <location evidence="1">Secreted</location>
    </subcellularLocation>
</comment>
<evidence type="ECO:0000256" key="5">
    <source>
        <dbReference type="ARBA" id="ARBA00022729"/>
    </source>
</evidence>
<evidence type="ECO:0000256" key="1">
    <source>
        <dbReference type="ARBA" id="ARBA00004613"/>
    </source>
</evidence>
<dbReference type="GO" id="GO:0016324">
    <property type="term" value="C:apical plasma membrane"/>
    <property type="evidence" value="ECO:0007669"/>
    <property type="project" value="Ensembl"/>
</dbReference>
<keyword evidence="3" id="KW-0406">Ion transport</keyword>
<evidence type="ECO:0000256" key="7">
    <source>
        <dbReference type="PIRSR" id="PIRSR602157-1"/>
    </source>
</evidence>
<dbReference type="GO" id="GO:0140104">
    <property type="term" value="F:molecular carrier activity"/>
    <property type="evidence" value="ECO:0007669"/>
    <property type="project" value="Ensembl"/>
</dbReference>
<gene>
    <name evidence="11" type="primary">CBLIF</name>
</gene>
<feature type="binding site" evidence="7">
    <location>
        <position position="380"/>
    </location>
    <ligand>
        <name>cyanocob(III)alamin</name>
        <dbReference type="ChEBI" id="CHEBI:17439"/>
    </ligand>
</feature>
<proteinExistence type="inferred from homology"/>
<evidence type="ECO:0000313" key="12">
    <source>
        <dbReference type="Proteomes" id="UP000472272"/>
    </source>
</evidence>
<keyword evidence="4" id="KW-0964">Secreted</keyword>
<dbReference type="Gene3D" id="2.170.130.30">
    <property type="match status" value="1"/>
</dbReference>
<reference evidence="11" key="2">
    <citation type="submission" date="2025-08" db="UniProtKB">
        <authorList>
            <consortium name="Ensembl"/>
        </authorList>
    </citation>
    <scope>IDENTIFICATION</scope>
</reference>
<dbReference type="GO" id="GO:0005768">
    <property type="term" value="C:endosome"/>
    <property type="evidence" value="ECO:0007669"/>
    <property type="project" value="Ensembl"/>
</dbReference>
<keyword evidence="3" id="KW-0813">Transport</keyword>
<dbReference type="Ensembl" id="ENSPMRT00000001153.1">
    <property type="protein sequence ID" value="ENSPMRP00000001091.1"/>
    <property type="gene ID" value="ENSPMRG00000000801.1"/>
</dbReference>
<dbReference type="OMA" id="AYNVEAQ"/>
<organism evidence="11 12">
    <name type="scientific">Podarcis muralis</name>
    <name type="common">Wall lizard</name>
    <name type="synonym">Lacerta muralis</name>
    <dbReference type="NCBI Taxonomy" id="64176"/>
    <lineage>
        <taxon>Eukaryota</taxon>
        <taxon>Metazoa</taxon>
        <taxon>Chordata</taxon>
        <taxon>Craniata</taxon>
        <taxon>Vertebrata</taxon>
        <taxon>Euteleostomi</taxon>
        <taxon>Lepidosauria</taxon>
        <taxon>Squamata</taxon>
        <taxon>Bifurcata</taxon>
        <taxon>Unidentata</taxon>
        <taxon>Episquamata</taxon>
        <taxon>Laterata</taxon>
        <taxon>Lacertibaenia</taxon>
        <taxon>Lacertidae</taxon>
        <taxon>Podarcis</taxon>
    </lineage>
</organism>
<dbReference type="GO" id="GO:0031419">
    <property type="term" value="F:cobalamin binding"/>
    <property type="evidence" value="ECO:0007669"/>
    <property type="project" value="Ensembl"/>
</dbReference>
<dbReference type="PANTHER" id="PTHR10559:SF15">
    <property type="entry name" value="COBALAMIN BINDING INTRINSIC FACTOR"/>
    <property type="match status" value="1"/>
</dbReference>
<feature type="signal peptide" evidence="9">
    <location>
        <begin position="1"/>
        <end position="17"/>
    </location>
</feature>
<dbReference type="GO" id="GO:0140355">
    <property type="term" value="F:cargo receptor ligand activity"/>
    <property type="evidence" value="ECO:0007669"/>
    <property type="project" value="Ensembl"/>
</dbReference>
<feature type="binding site" evidence="7">
    <location>
        <position position="402"/>
    </location>
    <ligand>
        <name>cyanocob(III)alamin</name>
        <dbReference type="ChEBI" id="CHEBI:17439"/>
    </ligand>
</feature>
<name>A0A670HNJ6_PODMU</name>
<evidence type="ECO:0000256" key="4">
    <source>
        <dbReference type="ARBA" id="ARBA00022525"/>
    </source>
</evidence>